<dbReference type="SUPFAM" id="SSF53062">
    <property type="entry name" value="PTS system fructose IIA component-like"/>
    <property type="match status" value="1"/>
</dbReference>
<dbReference type="InterPro" id="IPR004701">
    <property type="entry name" value="PTS_EIIA_man-typ"/>
</dbReference>
<dbReference type="PROSITE" id="PS51372">
    <property type="entry name" value="PRD_2"/>
    <property type="match status" value="2"/>
</dbReference>
<keyword evidence="3" id="KW-0067">ATP-binding</keyword>
<dbReference type="InterPro" id="IPR003593">
    <property type="entry name" value="AAA+_ATPase"/>
</dbReference>
<dbReference type="InterPro" id="IPR036634">
    <property type="entry name" value="PRD_sf"/>
</dbReference>
<dbReference type="PROSITE" id="PS51096">
    <property type="entry name" value="PTS_EIIA_TYPE_4"/>
    <property type="match status" value="1"/>
</dbReference>
<dbReference type="Pfam" id="PF03610">
    <property type="entry name" value="EIIA-man"/>
    <property type="match status" value="1"/>
</dbReference>
<evidence type="ECO:0000313" key="8">
    <source>
        <dbReference type="Proteomes" id="UP000295188"/>
    </source>
</evidence>
<dbReference type="Pfam" id="PF00874">
    <property type="entry name" value="PRD"/>
    <property type="match status" value="2"/>
</dbReference>
<dbReference type="Gene3D" id="3.40.50.300">
    <property type="entry name" value="P-loop containing nucleotide triphosphate hydrolases"/>
    <property type="match status" value="1"/>
</dbReference>
<dbReference type="GO" id="GO:0016020">
    <property type="term" value="C:membrane"/>
    <property type="evidence" value="ECO:0007669"/>
    <property type="project" value="InterPro"/>
</dbReference>
<dbReference type="PANTHER" id="PTHR32071:SF90">
    <property type="entry name" value="TRANSCRIPTIONAL REGULATORY PROTEIN LEVR"/>
    <property type="match status" value="1"/>
</dbReference>
<dbReference type="InterPro" id="IPR027417">
    <property type="entry name" value="P-loop_NTPase"/>
</dbReference>
<feature type="domain" description="PTS EIIA type-4" evidence="5">
    <location>
        <begin position="612"/>
        <end position="740"/>
    </location>
</feature>
<organism evidence="7 8">
    <name type="scientific">Pectinatus cerevisiiphilus</name>
    <dbReference type="NCBI Taxonomy" id="86956"/>
    <lineage>
        <taxon>Bacteria</taxon>
        <taxon>Bacillati</taxon>
        <taxon>Bacillota</taxon>
        <taxon>Negativicutes</taxon>
        <taxon>Selenomonadales</taxon>
        <taxon>Selenomonadaceae</taxon>
        <taxon>Pectinatus</taxon>
    </lineage>
</organism>
<dbReference type="GO" id="GO:0009401">
    <property type="term" value="P:phosphoenolpyruvate-dependent sugar phosphotransferase system"/>
    <property type="evidence" value="ECO:0007669"/>
    <property type="project" value="InterPro"/>
</dbReference>
<dbReference type="AlphaFoldDB" id="A0A4R3KBG3"/>
<dbReference type="SMART" id="SM00382">
    <property type="entry name" value="AAA"/>
    <property type="match status" value="1"/>
</dbReference>
<dbReference type="Proteomes" id="UP000295188">
    <property type="component" value="Unassembled WGS sequence"/>
</dbReference>
<evidence type="ECO:0000313" key="7">
    <source>
        <dbReference type="EMBL" id="TCS79971.1"/>
    </source>
</evidence>
<gene>
    <name evidence="7" type="ORF">EDC37_10538</name>
</gene>
<dbReference type="Pfam" id="PF00158">
    <property type="entry name" value="Sigma54_activat"/>
    <property type="match status" value="1"/>
</dbReference>
<dbReference type="SUPFAM" id="SSF63520">
    <property type="entry name" value="PTS-regulatory domain, PRD"/>
    <property type="match status" value="2"/>
</dbReference>
<evidence type="ECO:0000259" key="5">
    <source>
        <dbReference type="PROSITE" id="PS51096"/>
    </source>
</evidence>
<dbReference type="GO" id="GO:0006355">
    <property type="term" value="P:regulation of DNA-templated transcription"/>
    <property type="evidence" value="ECO:0007669"/>
    <property type="project" value="InterPro"/>
</dbReference>
<proteinExistence type="predicted"/>
<dbReference type="InterPro" id="IPR036662">
    <property type="entry name" value="PTS_EIIA_man-typ_sf"/>
</dbReference>
<dbReference type="OrthoDB" id="1632886at2"/>
<dbReference type="GO" id="GO:0016740">
    <property type="term" value="F:transferase activity"/>
    <property type="evidence" value="ECO:0007669"/>
    <property type="project" value="UniProtKB-KW"/>
</dbReference>
<feature type="domain" description="PRD" evidence="6">
    <location>
        <begin position="502"/>
        <end position="611"/>
    </location>
</feature>
<protein>
    <submittedName>
        <fullName evidence="7">Transcriptional regulator with AAA-type ATPase domain</fullName>
    </submittedName>
</protein>
<dbReference type="InterPro" id="IPR025943">
    <property type="entry name" value="Sigma_54_int_dom_ATP-bd_2"/>
</dbReference>
<dbReference type="SUPFAM" id="SSF52540">
    <property type="entry name" value="P-loop containing nucleoside triphosphate hydrolases"/>
    <property type="match status" value="1"/>
</dbReference>
<evidence type="ECO:0000256" key="1">
    <source>
        <dbReference type="ARBA" id="ARBA00022679"/>
    </source>
</evidence>
<evidence type="ECO:0000256" key="2">
    <source>
        <dbReference type="ARBA" id="ARBA00022741"/>
    </source>
</evidence>
<comment type="caution">
    <text evidence="7">The sequence shown here is derived from an EMBL/GenBank/DDBJ whole genome shotgun (WGS) entry which is preliminary data.</text>
</comment>
<evidence type="ECO:0000256" key="3">
    <source>
        <dbReference type="ARBA" id="ARBA00022840"/>
    </source>
</evidence>
<dbReference type="PROSITE" id="PS00676">
    <property type="entry name" value="SIGMA54_INTERACT_2"/>
    <property type="match status" value="1"/>
</dbReference>
<keyword evidence="1" id="KW-0808">Transferase</keyword>
<accession>A0A4R3KBG3</accession>
<dbReference type="InterPro" id="IPR011608">
    <property type="entry name" value="PRD"/>
</dbReference>
<dbReference type="Gene3D" id="1.10.1790.10">
    <property type="entry name" value="PRD domain"/>
    <property type="match status" value="2"/>
</dbReference>
<keyword evidence="8" id="KW-1185">Reference proteome</keyword>
<dbReference type="RefSeq" id="WP_132548247.1">
    <property type="nucleotide sequence ID" value="NZ_SMAA01000005.1"/>
</dbReference>
<dbReference type="PROSITE" id="PS50045">
    <property type="entry name" value="SIGMA54_INTERACT_4"/>
    <property type="match status" value="1"/>
</dbReference>
<dbReference type="EMBL" id="SMAA01000005">
    <property type="protein sequence ID" value="TCS79971.1"/>
    <property type="molecule type" value="Genomic_DNA"/>
</dbReference>
<dbReference type="Gene3D" id="3.40.50.510">
    <property type="entry name" value="Phosphotransferase system, mannose-type IIA component"/>
    <property type="match status" value="1"/>
</dbReference>
<dbReference type="PANTHER" id="PTHR32071">
    <property type="entry name" value="TRANSCRIPTIONAL REGULATORY PROTEIN"/>
    <property type="match status" value="1"/>
</dbReference>
<dbReference type="InterPro" id="IPR002078">
    <property type="entry name" value="Sigma_54_int"/>
</dbReference>
<keyword evidence="2" id="KW-0547">Nucleotide-binding</keyword>
<evidence type="ECO:0000259" key="4">
    <source>
        <dbReference type="PROSITE" id="PS50045"/>
    </source>
</evidence>
<sequence>MHYSRKQKILHILKEHGNDVAKKIYPEISPQLGCTTMHIATVTGILRNNVSMELNVALKQNLVIKINGKPVLYIEKDLLETIYHLHFASNVFSNFDAFKAYIAAPPQKPINKDKSFQKPSQKISINTAENIFDTVSEHDVFNNLIGVTDDLYTQAKQAKAAVLYPPNGLHTLITGPTGSGKTTFANIMYRYAVEMKTLAKSAPFIIFNCSDYAENTQLLLSHLFGHIKGAFTGAFKETTGLVGQANGGILFLDEIHRLPPEGQEMLFTLIDHGKYRKLGETESYHTANVLILAATTENPQSAILKTFFRRIPILITLPGLNERPLKVRMKLINHFFQAESKIIQKPLIVSKEVLKVLLTYKCSGNIGQLHNDIQVLCANAFIENVLSASSGYKQSISIKLSQLTDNLKNEFFQSASNRQELYKTFNFNDIKSIVFDGNNDQLSDLLIKDDYAVDAGFYEYILKTAQSFYKDGVAIETIKEKIHSKLYHQNITSNNSPKVKIDKEILNKIVNTDLTNIIKRHLKADNIAAADNKMIYSLALHFEMLKDRLENGQSAAGINSQEIMLKHPTEYKLAKEICDDASGLFDMMIPPEEIAIIASFFYTINKQNKSIALPIIVVCHGRNTASSMVEVVKSLMGNHEIYAIDMPLDAKVDTTLTLAAELAQKIHCGHGILMLVDMGSLIDFGDMITAKTSIPIKTISNISTPLLLEAARRCMMPDITLNDVVKLLNNQLNYASELYVDTEQHPLFTWSASLDPHLLTKIVSSLADITTFIDVKKATDLLGQALNNILQYYNQPLTDHIFVKFIFHSICMLERVIRKESLSYKNYIKLKNDHETLFNVIKKSFTVIEETYGITITNTELSYVTEMFLLILPQKLRT</sequence>
<feature type="domain" description="PRD" evidence="6">
    <location>
        <begin position="773"/>
        <end position="878"/>
    </location>
</feature>
<feature type="domain" description="Sigma-54 factor interaction" evidence="4">
    <location>
        <begin position="144"/>
        <end position="378"/>
    </location>
</feature>
<evidence type="ECO:0000259" key="6">
    <source>
        <dbReference type="PROSITE" id="PS51372"/>
    </source>
</evidence>
<dbReference type="CDD" id="cd00009">
    <property type="entry name" value="AAA"/>
    <property type="match status" value="1"/>
</dbReference>
<reference evidence="7 8" key="1">
    <citation type="submission" date="2019-03" db="EMBL/GenBank/DDBJ databases">
        <title>Genomic Encyclopedia of Type Strains, Phase IV (KMG-IV): sequencing the most valuable type-strain genomes for metagenomic binning, comparative biology and taxonomic classification.</title>
        <authorList>
            <person name="Goeker M."/>
        </authorList>
    </citation>
    <scope>NUCLEOTIDE SEQUENCE [LARGE SCALE GENOMIC DNA]</scope>
    <source>
        <strain evidence="7 8">DSM 20467</strain>
    </source>
</reference>
<dbReference type="GO" id="GO:0005524">
    <property type="term" value="F:ATP binding"/>
    <property type="evidence" value="ECO:0007669"/>
    <property type="project" value="UniProtKB-KW"/>
</dbReference>
<name>A0A4R3KBG3_9FIRM</name>